<comment type="caution">
    <text evidence="6">The sequence shown here is derived from an EMBL/GenBank/DDBJ whole genome shotgun (WGS) entry which is preliminary data.</text>
</comment>
<dbReference type="InterPro" id="IPR002347">
    <property type="entry name" value="SDR_fam"/>
</dbReference>
<evidence type="ECO:0000256" key="4">
    <source>
        <dbReference type="SAM" id="MobiDB-lite"/>
    </source>
</evidence>
<reference evidence="5" key="2">
    <citation type="journal article" date="2021" name="PeerJ">
        <title>Extensive microbial diversity within the chicken gut microbiome revealed by metagenomics and culture.</title>
        <authorList>
            <person name="Gilroy R."/>
            <person name="Ravi A."/>
            <person name="Getino M."/>
            <person name="Pursley I."/>
            <person name="Horton D.L."/>
            <person name="Alikhan N.F."/>
            <person name="Baker D."/>
            <person name="Gharbi K."/>
            <person name="Hall N."/>
            <person name="Watson M."/>
            <person name="Adriaenssens E.M."/>
            <person name="Foster-Nyarko E."/>
            <person name="Jarju S."/>
            <person name="Secka A."/>
            <person name="Antonio M."/>
            <person name="Oren A."/>
            <person name="Chaudhuri R.R."/>
            <person name="La Ragione R."/>
            <person name="Hildebrand F."/>
            <person name="Pallen M.J."/>
        </authorList>
    </citation>
    <scope>NUCLEOTIDE SEQUENCE</scope>
    <source>
        <strain evidence="5">USAMLcec12-2067</strain>
    </source>
</reference>
<dbReference type="EMBL" id="DYZL01000060">
    <property type="protein sequence ID" value="HJH42804.1"/>
    <property type="molecule type" value="Genomic_DNA"/>
</dbReference>
<evidence type="ECO:0000256" key="3">
    <source>
        <dbReference type="RuleBase" id="RU000363"/>
    </source>
</evidence>
<dbReference type="PRINTS" id="PR00080">
    <property type="entry name" value="SDRFAMILY"/>
</dbReference>
<keyword evidence="7" id="KW-1185">Reference proteome</keyword>
<comment type="similarity">
    <text evidence="1 3">Belongs to the short-chain dehydrogenases/reductases (SDR) family.</text>
</comment>
<dbReference type="Proteomes" id="UP000789325">
    <property type="component" value="Unassembled WGS sequence"/>
</dbReference>
<dbReference type="InterPro" id="IPR020904">
    <property type="entry name" value="Sc_DH/Rdtase_CS"/>
</dbReference>
<reference evidence="6 7" key="1">
    <citation type="journal article" date="2018" name="Int. J. Syst. Evol. Microbiol.">
        <title>Rubneribacter badeniensis gen. nov., sp. nov. and Enteroscipio rubneri gen. nov., sp. nov., new members of the Eggerthellaceae isolated from human faeces.</title>
        <authorList>
            <person name="Danylec N."/>
            <person name="Gobl A."/>
            <person name="Stoll D.A."/>
            <person name="Hetzer B."/>
            <person name="Kulling S.E."/>
            <person name="Huch M."/>
        </authorList>
    </citation>
    <scope>NUCLEOTIDE SEQUENCE [LARGE SCALE GENOMIC DNA]</scope>
    <source>
        <strain evidence="6 7">ResAG-85</strain>
    </source>
</reference>
<dbReference type="Pfam" id="PF00106">
    <property type="entry name" value="adh_short"/>
    <property type="match status" value="1"/>
</dbReference>
<evidence type="ECO:0000256" key="2">
    <source>
        <dbReference type="ARBA" id="ARBA00023002"/>
    </source>
</evidence>
<evidence type="ECO:0000313" key="7">
    <source>
        <dbReference type="Proteomes" id="UP000236488"/>
    </source>
</evidence>
<accession>A0A2K2U281</accession>
<feature type="region of interest" description="Disordered" evidence="4">
    <location>
        <begin position="258"/>
        <end position="293"/>
    </location>
</feature>
<evidence type="ECO:0000256" key="1">
    <source>
        <dbReference type="ARBA" id="ARBA00006484"/>
    </source>
</evidence>
<dbReference type="PRINTS" id="PR00081">
    <property type="entry name" value="GDHRDH"/>
</dbReference>
<evidence type="ECO:0000313" key="6">
    <source>
        <dbReference type="EMBL" id="PNV64423.1"/>
    </source>
</evidence>
<dbReference type="Gene3D" id="3.40.50.720">
    <property type="entry name" value="NAD(P)-binding Rossmann-like Domain"/>
    <property type="match status" value="1"/>
</dbReference>
<dbReference type="GO" id="GO:0016491">
    <property type="term" value="F:oxidoreductase activity"/>
    <property type="evidence" value="ECO:0007669"/>
    <property type="project" value="UniProtKB-KW"/>
</dbReference>
<dbReference type="AlphaFoldDB" id="A0A2K2U281"/>
<dbReference type="GO" id="GO:0016020">
    <property type="term" value="C:membrane"/>
    <property type="evidence" value="ECO:0007669"/>
    <property type="project" value="TreeGrafter"/>
</dbReference>
<dbReference type="Proteomes" id="UP000236488">
    <property type="component" value="Unassembled WGS sequence"/>
</dbReference>
<dbReference type="PANTHER" id="PTHR44196:SF2">
    <property type="entry name" value="SHORT-CHAIN DEHYDROGENASE-RELATED"/>
    <property type="match status" value="1"/>
</dbReference>
<dbReference type="RefSeq" id="WP_087196887.1">
    <property type="nucleotide sequence ID" value="NZ_PPEL01000100.1"/>
</dbReference>
<reference evidence="5" key="3">
    <citation type="submission" date="2021-09" db="EMBL/GenBank/DDBJ databases">
        <authorList>
            <person name="Gilroy R."/>
        </authorList>
    </citation>
    <scope>NUCLEOTIDE SEQUENCE</scope>
    <source>
        <strain evidence="5">USAMLcec12-2067</strain>
    </source>
</reference>
<proteinExistence type="inferred from homology"/>
<dbReference type="PANTHER" id="PTHR44196">
    <property type="entry name" value="DEHYDROGENASE/REDUCTASE SDR FAMILY MEMBER 7B"/>
    <property type="match status" value="1"/>
</dbReference>
<feature type="compositionally biased region" description="Basic and acidic residues" evidence="4">
    <location>
        <begin position="340"/>
        <end position="373"/>
    </location>
</feature>
<keyword evidence="2" id="KW-0560">Oxidoreductase</keyword>
<dbReference type="EMBL" id="PPEL01000100">
    <property type="protein sequence ID" value="PNV64423.1"/>
    <property type="molecule type" value="Genomic_DNA"/>
</dbReference>
<dbReference type="SUPFAM" id="SSF51735">
    <property type="entry name" value="NAD(P)-binding Rossmann-fold domains"/>
    <property type="match status" value="1"/>
</dbReference>
<feature type="compositionally biased region" description="Gly residues" evidence="4">
    <location>
        <begin position="268"/>
        <end position="279"/>
    </location>
</feature>
<protein>
    <submittedName>
        <fullName evidence="6">SDR family NAD(P)-dependent oxidoreductase</fullName>
    </submittedName>
    <submittedName>
        <fullName evidence="5">SDR family oxidoreductase</fullName>
    </submittedName>
</protein>
<evidence type="ECO:0000313" key="5">
    <source>
        <dbReference type="EMBL" id="HJH42804.1"/>
    </source>
</evidence>
<organism evidence="6 7">
    <name type="scientific">Rubneribacter badeniensis</name>
    <dbReference type="NCBI Taxonomy" id="2070688"/>
    <lineage>
        <taxon>Bacteria</taxon>
        <taxon>Bacillati</taxon>
        <taxon>Actinomycetota</taxon>
        <taxon>Coriobacteriia</taxon>
        <taxon>Eggerthellales</taxon>
        <taxon>Eggerthellaceae</taxon>
        <taxon>Rubneribacter</taxon>
    </lineage>
</organism>
<gene>
    <name evidence="6" type="ORF">C2L80_11975</name>
    <name evidence="5" type="ORF">K8V16_03320</name>
</gene>
<feature type="region of interest" description="Disordered" evidence="4">
    <location>
        <begin position="306"/>
        <end position="373"/>
    </location>
</feature>
<dbReference type="InterPro" id="IPR036291">
    <property type="entry name" value="NAD(P)-bd_dom_sf"/>
</dbReference>
<sequence>MAHTALVTGATSGIGEALCLLLASDGYDLVTVARDEKSLGKQAHDLRLLGIDVLPVSCDLSHPDAARTIFKRVREAGKEIDILVNDAGYSPAGSFSELSVADIRAMIQVSVTSLTELTSVFLQPMLERGHGRILNMSSMMAKTPCPYNALYGAAKVFVLSFSTALARELHGTGVSVTTVCPGATRTNFSRNAGIEGAPAWKYFSMSADETAIRVYRALMRGERCAVTGWVNKVGALGVRFMPMGFQLRAGEWLLGTRKHPLGHEGTPEGVGGAHDGGSKGVRAERAPGGTSGKACGCGEAGNDANHANDDGQTNAGADPTSDARANAKGEGGAQTNADVFTRKITDNERSERSAEGTHDEARAAADMRSDRRANDAGSIWRFDESATSAGSASCKISWMPW</sequence>
<dbReference type="CDD" id="cd05233">
    <property type="entry name" value="SDR_c"/>
    <property type="match status" value="1"/>
</dbReference>
<dbReference type="PROSITE" id="PS00061">
    <property type="entry name" value="ADH_SHORT"/>
    <property type="match status" value="1"/>
</dbReference>
<name>A0A2K2U281_9ACTN</name>